<dbReference type="InterPro" id="IPR013783">
    <property type="entry name" value="Ig-like_fold"/>
</dbReference>
<dbReference type="InterPro" id="IPR003961">
    <property type="entry name" value="FN3_dom"/>
</dbReference>
<reference evidence="3" key="1">
    <citation type="submission" date="2023-07" db="EMBL/GenBank/DDBJ databases">
        <title>Two novel species in the genus Flavivirga.</title>
        <authorList>
            <person name="Kwon K."/>
        </authorList>
    </citation>
    <scope>NUCLEOTIDE SEQUENCE</scope>
    <source>
        <strain evidence="3">KCTC 52353</strain>
    </source>
</reference>
<comment type="caution">
    <text evidence="3">The sequence shown here is derived from an EMBL/GenBank/DDBJ whole genome shotgun (WGS) entry which is preliminary data.</text>
</comment>
<dbReference type="SUPFAM" id="SSF49265">
    <property type="entry name" value="Fibronectin type III"/>
    <property type="match status" value="1"/>
</dbReference>
<name>A0ABT8WE92_9FLAO</name>
<proteinExistence type="predicted"/>
<dbReference type="Pfam" id="PF00041">
    <property type="entry name" value="fn3"/>
    <property type="match status" value="1"/>
</dbReference>
<organism evidence="3 4">
    <name type="scientific">Flavivirga aquimarina</name>
    <dbReference type="NCBI Taxonomy" id="2027862"/>
    <lineage>
        <taxon>Bacteria</taxon>
        <taxon>Pseudomonadati</taxon>
        <taxon>Bacteroidota</taxon>
        <taxon>Flavobacteriia</taxon>
        <taxon>Flavobacteriales</taxon>
        <taxon>Flavobacteriaceae</taxon>
        <taxon>Flavivirga</taxon>
    </lineage>
</organism>
<gene>
    <name evidence="3" type="ORF">Q4Q35_16715</name>
</gene>
<evidence type="ECO:0000313" key="3">
    <source>
        <dbReference type="EMBL" id="MDO5971451.1"/>
    </source>
</evidence>
<keyword evidence="1" id="KW-0175">Coiled coil</keyword>
<dbReference type="InterPro" id="IPR036116">
    <property type="entry name" value="FN3_sf"/>
</dbReference>
<keyword evidence="4" id="KW-1185">Reference proteome</keyword>
<evidence type="ECO:0000256" key="1">
    <source>
        <dbReference type="SAM" id="Coils"/>
    </source>
</evidence>
<dbReference type="Proteomes" id="UP001176883">
    <property type="component" value="Unassembled WGS sequence"/>
</dbReference>
<dbReference type="EMBL" id="JAUOEK010000155">
    <property type="protein sequence ID" value="MDO5971451.1"/>
    <property type="molecule type" value="Genomic_DNA"/>
</dbReference>
<dbReference type="CDD" id="cd00063">
    <property type="entry name" value="FN3"/>
    <property type="match status" value="1"/>
</dbReference>
<protein>
    <submittedName>
        <fullName evidence="3">Fibronectin type III domain-containing protein</fullName>
    </submittedName>
</protein>
<dbReference type="RefSeq" id="WP_303279166.1">
    <property type="nucleotide sequence ID" value="NZ_JAUOEK010000155.1"/>
</dbReference>
<evidence type="ECO:0000259" key="2">
    <source>
        <dbReference type="PROSITE" id="PS50853"/>
    </source>
</evidence>
<evidence type="ECO:0000313" key="4">
    <source>
        <dbReference type="Proteomes" id="UP001176883"/>
    </source>
</evidence>
<feature type="coiled-coil region" evidence="1">
    <location>
        <begin position="418"/>
        <end position="445"/>
    </location>
</feature>
<sequence>MNPIFGNRLTLKETVLNIRLITKLLLLILIISSTKSLAQTTVSSKIASSFGDSEERWTDNFVWIDGGDLDFELNMEVGLHFENLNIPSGVTINSAYIQFTADEVNTGISTLNIYAEAVDNPLIWTSNSGDISARTKTTVYEQWSPPDWNTIGERGNAQKTSDISSVIQEIVDRPGYSSSNAINIIISYVAGTRRADSYDAGVLSSVPELFVSYSDAQEPTAPTLSSQTQTDTTVDLNWTASTDNVAVTGYRVYKDGILETTLGNVLTYQVTGLTASTSYDFKVTALDAANNESVDSNTLNIATNTSSGGGSGNWTLNNQNVYYNAGNVGIGTSTPDEKLAVNGSIHTKEVRVNLDNWSDFVFEKDYKLPSLEEVENHIKEKGHLKDIPSAKEVEEKGVFLGEMDSKLLQKIEELTLYTIQQQKEIQKQEKEIEELKLLVGKLIESKK</sequence>
<accession>A0ABT8WE92</accession>
<feature type="domain" description="Fibronectin type-III" evidence="2">
    <location>
        <begin position="218"/>
        <end position="308"/>
    </location>
</feature>
<dbReference type="SMART" id="SM00060">
    <property type="entry name" value="FN3"/>
    <property type="match status" value="1"/>
</dbReference>
<dbReference type="PROSITE" id="PS50853">
    <property type="entry name" value="FN3"/>
    <property type="match status" value="1"/>
</dbReference>
<dbReference type="Gene3D" id="2.60.40.10">
    <property type="entry name" value="Immunoglobulins"/>
    <property type="match status" value="1"/>
</dbReference>